<name>A0ABQ4GKD9_9ACTN</name>
<accession>A0ABQ4GKD9</accession>
<dbReference type="InterPro" id="IPR050641">
    <property type="entry name" value="RIFMO-like"/>
</dbReference>
<dbReference type="PANTHER" id="PTHR43004:SF19">
    <property type="entry name" value="BINDING MONOOXYGENASE, PUTATIVE (JCVI)-RELATED"/>
    <property type="match status" value="1"/>
</dbReference>
<evidence type="ECO:0000256" key="1">
    <source>
        <dbReference type="ARBA" id="ARBA00001974"/>
    </source>
</evidence>
<dbReference type="InterPro" id="IPR036188">
    <property type="entry name" value="FAD/NAD-bd_sf"/>
</dbReference>
<dbReference type="Gene3D" id="3.30.70.2450">
    <property type="match status" value="1"/>
</dbReference>
<reference evidence="5 6" key="1">
    <citation type="submission" date="2021-01" db="EMBL/GenBank/DDBJ databases">
        <title>Whole genome shotgun sequence of Microbispora siamensis NBRC 104113.</title>
        <authorList>
            <person name="Komaki H."/>
            <person name="Tamura T."/>
        </authorList>
    </citation>
    <scope>NUCLEOTIDE SEQUENCE [LARGE SCALE GENOMIC DNA]</scope>
    <source>
        <strain evidence="5 6">NBRC 104113</strain>
    </source>
</reference>
<feature type="domain" description="FAD-binding" evidence="4">
    <location>
        <begin position="9"/>
        <end position="335"/>
    </location>
</feature>
<evidence type="ECO:0000313" key="5">
    <source>
        <dbReference type="EMBL" id="GIH61892.1"/>
    </source>
</evidence>
<dbReference type="Pfam" id="PF21274">
    <property type="entry name" value="Rng_hyd_C"/>
    <property type="match status" value="1"/>
</dbReference>
<protein>
    <recommendedName>
        <fullName evidence="4">FAD-binding domain-containing protein</fullName>
    </recommendedName>
</protein>
<organism evidence="5 6">
    <name type="scientific">Microbispora siamensis</name>
    <dbReference type="NCBI Taxonomy" id="564413"/>
    <lineage>
        <taxon>Bacteria</taxon>
        <taxon>Bacillati</taxon>
        <taxon>Actinomycetota</taxon>
        <taxon>Actinomycetes</taxon>
        <taxon>Streptosporangiales</taxon>
        <taxon>Streptosporangiaceae</taxon>
        <taxon>Microbispora</taxon>
    </lineage>
</organism>
<keyword evidence="2" id="KW-0285">Flavoprotein</keyword>
<keyword evidence="6" id="KW-1185">Reference proteome</keyword>
<gene>
    <name evidence="5" type="ORF">Msi02_27090</name>
</gene>
<comment type="cofactor">
    <cofactor evidence="1">
        <name>FAD</name>
        <dbReference type="ChEBI" id="CHEBI:57692"/>
    </cofactor>
</comment>
<evidence type="ECO:0000259" key="4">
    <source>
        <dbReference type="Pfam" id="PF01494"/>
    </source>
</evidence>
<evidence type="ECO:0000313" key="6">
    <source>
        <dbReference type="Proteomes" id="UP000660454"/>
    </source>
</evidence>
<dbReference type="InterPro" id="IPR002938">
    <property type="entry name" value="FAD-bd"/>
</dbReference>
<evidence type="ECO:0000256" key="2">
    <source>
        <dbReference type="ARBA" id="ARBA00022630"/>
    </source>
</evidence>
<dbReference type="PRINTS" id="PR00420">
    <property type="entry name" value="RNGMNOXGNASE"/>
</dbReference>
<keyword evidence="3" id="KW-0274">FAD</keyword>
<proteinExistence type="predicted"/>
<dbReference type="Pfam" id="PF01494">
    <property type="entry name" value="FAD_binding_3"/>
    <property type="match status" value="1"/>
</dbReference>
<dbReference type="Gene3D" id="3.40.30.120">
    <property type="match status" value="1"/>
</dbReference>
<sequence length="491" mass="52436">MGGTQTVHTDVIVVGAGPTGLLLAAELALAGVGVRVLERNDAPTSQSRALTLHPRSIEVMDLRGIADRFLARGHTLPGWHFAGLKTRLDFTALDTRHGYTLFLEQARTEELLDARARELGAEIVRGCQVTAVRQEPDSVVVETARGEALRASYVVGCDGGRSIVRQAAGIPFDGTDETLSGMLGDFAVTGPDAARSAEAHGVLAVPLEGGLTRFVVVDPERMRVPSDQPLTYEEFRQALTNVAGTDFDVAEPHWLSRFGNATRLAGRYRQGRLLVAGDAAHIHFPAAGQGLNTGLQDAMNLGWKLAAQVKGWAPEGLLDSYDAERRPVGAAVTANTEVQTLLMELTLVPQYHRPVMALRGMLDGLLRIGEVNRNLAASVSAIGTHYGDGSPAGARLPDLAISVAERPGVERLYQLLHDGRFLLVRTGKQAGASGREDRVETVTATAWQPSPDLEEAEALLVRPDGHLAWAGPIEAEQQALLDWTGAAAVAP</sequence>
<comment type="caution">
    <text evidence="5">The sequence shown here is derived from an EMBL/GenBank/DDBJ whole genome shotgun (WGS) entry which is preliminary data.</text>
</comment>
<dbReference type="EMBL" id="BOOF01000012">
    <property type="protein sequence ID" value="GIH61892.1"/>
    <property type="molecule type" value="Genomic_DNA"/>
</dbReference>
<dbReference type="Gene3D" id="3.50.50.60">
    <property type="entry name" value="FAD/NAD(P)-binding domain"/>
    <property type="match status" value="1"/>
</dbReference>
<evidence type="ECO:0000256" key="3">
    <source>
        <dbReference type="ARBA" id="ARBA00022827"/>
    </source>
</evidence>
<dbReference type="Proteomes" id="UP000660454">
    <property type="component" value="Unassembled WGS sequence"/>
</dbReference>
<dbReference type="SUPFAM" id="SSF51905">
    <property type="entry name" value="FAD/NAD(P)-binding domain"/>
    <property type="match status" value="1"/>
</dbReference>
<dbReference type="PANTHER" id="PTHR43004">
    <property type="entry name" value="TRK SYSTEM POTASSIUM UPTAKE PROTEIN"/>
    <property type="match status" value="1"/>
</dbReference>